<keyword evidence="1" id="KW-0472">Membrane</keyword>
<keyword evidence="1" id="KW-1133">Transmembrane helix</keyword>
<feature type="transmembrane region" description="Helical" evidence="1">
    <location>
        <begin position="51"/>
        <end position="71"/>
    </location>
</feature>
<feature type="transmembrane region" description="Helical" evidence="1">
    <location>
        <begin position="237"/>
        <end position="263"/>
    </location>
</feature>
<dbReference type="RefSeq" id="WP_121923474.1">
    <property type="nucleotide sequence ID" value="NZ_REFO01000013.1"/>
</dbReference>
<dbReference type="GO" id="GO:0016740">
    <property type="term" value="F:transferase activity"/>
    <property type="evidence" value="ECO:0007669"/>
    <property type="project" value="UniProtKB-KW"/>
</dbReference>
<dbReference type="AlphaFoldDB" id="A0A3M0BFC8"/>
<feature type="transmembrane region" description="Helical" evidence="1">
    <location>
        <begin position="321"/>
        <end position="339"/>
    </location>
</feature>
<dbReference type="InterPro" id="IPR049458">
    <property type="entry name" value="EpsG-like"/>
</dbReference>
<dbReference type="EMBL" id="REFO01000013">
    <property type="protein sequence ID" value="RMA93305.1"/>
    <property type="molecule type" value="Genomic_DNA"/>
</dbReference>
<feature type="transmembrane region" description="Helical" evidence="1">
    <location>
        <begin position="294"/>
        <end position="314"/>
    </location>
</feature>
<keyword evidence="3" id="KW-1185">Reference proteome</keyword>
<comment type="caution">
    <text evidence="2">The sequence shown here is derived from an EMBL/GenBank/DDBJ whole genome shotgun (WGS) entry which is preliminary data.</text>
</comment>
<dbReference type="Proteomes" id="UP000280842">
    <property type="component" value="Unassembled WGS sequence"/>
</dbReference>
<feature type="transmembrane region" description="Helical" evidence="1">
    <location>
        <begin position="12"/>
        <end position="30"/>
    </location>
</feature>
<evidence type="ECO:0000256" key="1">
    <source>
        <dbReference type="SAM" id="Phobius"/>
    </source>
</evidence>
<feature type="transmembrane region" description="Helical" evidence="1">
    <location>
        <begin position="200"/>
        <end position="225"/>
    </location>
</feature>
<name>A0A3M0BFC8_9AQUI</name>
<protein>
    <submittedName>
        <fullName evidence="2">EpsG-like putative glucosyltransferase</fullName>
    </submittedName>
</protein>
<keyword evidence="1" id="KW-0812">Transmembrane</keyword>
<feature type="transmembrane region" description="Helical" evidence="1">
    <location>
        <begin position="170"/>
        <end position="194"/>
    </location>
</feature>
<gene>
    <name evidence="2" type="ORF">CLV39_1367</name>
</gene>
<sequence length="400" mass="47449">MNIFMFEKGTIVALITFLECLIILFYKYVIELLSYKYLIPEDNSFFKKTRFNFNIVFLTFTTLSILILVALRPINAGNDTPRYIQTYEKITTITSAPLTGYEGFGSREIGFWYLLAFIKKFFSLSPENFLIFYTFLSFFITLICFYIVLKQFKLESYTPLALSYLFSTYYIVYFGNALRQILIIPLLLLSFYLFYKDKYILGFTIIFIASLFHFSAIWAITFIFVLKIFNAEKIKYYGIAIILIAIIFIFQEKLILNMIGYIIKHIPLDISSYIYKKINLYLTNKFALKDVSNILQIKNFIYFSFIYLIFMVIFNKDKESFVLFTKIFSTFVFITFLFLFNLPQIADRFLPYAFVSLSLIYLLSFKKNFYFFVFLTIINCIYFILVLNAPSTQYTLGFKF</sequence>
<dbReference type="Pfam" id="PF14897">
    <property type="entry name" value="EpsG"/>
    <property type="match status" value="1"/>
</dbReference>
<accession>A0A3M0BFC8</accession>
<feature type="transmembrane region" description="Helical" evidence="1">
    <location>
        <begin position="345"/>
        <end position="363"/>
    </location>
</feature>
<evidence type="ECO:0000313" key="2">
    <source>
        <dbReference type="EMBL" id="RMA93305.1"/>
    </source>
</evidence>
<organism evidence="2 3">
    <name type="scientific">Hydrogenothermus marinus</name>
    <dbReference type="NCBI Taxonomy" id="133270"/>
    <lineage>
        <taxon>Bacteria</taxon>
        <taxon>Pseudomonadati</taxon>
        <taxon>Aquificota</taxon>
        <taxon>Aquificia</taxon>
        <taxon>Aquificales</taxon>
        <taxon>Hydrogenothermaceae</taxon>
        <taxon>Hydrogenothermus</taxon>
    </lineage>
</organism>
<keyword evidence="2" id="KW-0808">Transferase</keyword>
<reference evidence="2 3" key="1">
    <citation type="submission" date="2018-10" db="EMBL/GenBank/DDBJ databases">
        <title>Genomic Encyclopedia of Archaeal and Bacterial Type Strains, Phase II (KMG-II): from individual species to whole genera.</title>
        <authorList>
            <person name="Goeker M."/>
        </authorList>
    </citation>
    <scope>NUCLEOTIDE SEQUENCE [LARGE SCALE GENOMIC DNA]</scope>
    <source>
        <strain evidence="2 3">VM1</strain>
    </source>
</reference>
<feature type="transmembrane region" description="Helical" evidence="1">
    <location>
        <begin position="370"/>
        <end position="390"/>
    </location>
</feature>
<evidence type="ECO:0000313" key="3">
    <source>
        <dbReference type="Proteomes" id="UP000280842"/>
    </source>
</evidence>
<proteinExistence type="predicted"/>
<feature type="transmembrane region" description="Helical" evidence="1">
    <location>
        <begin position="130"/>
        <end position="149"/>
    </location>
</feature>